<dbReference type="STRING" id="1047168.A0A0F4GGT6"/>
<dbReference type="Gene3D" id="1.20.1280.50">
    <property type="match status" value="1"/>
</dbReference>
<dbReference type="OrthoDB" id="3219396at2759"/>
<dbReference type="InterPro" id="IPR036047">
    <property type="entry name" value="F-box-like_dom_sf"/>
</dbReference>
<dbReference type="InterPro" id="IPR036322">
    <property type="entry name" value="WD40_repeat_dom_sf"/>
</dbReference>
<dbReference type="SUPFAM" id="SSF50978">
    <property type="entry name" value="WD40 repeat-like"/>
    <property type="match status" value="1"/>
</dbReference>
<dbReference type="InterPro" id="IPR015943">
    <property type="entry name" value="WD40/YVTN_repeat-like_dom_sf"/>
</dbReference>
<accession>A0A0F4GGT6</accession>
<gene>
    <name evidence="2" type="ORF">TI39_contig692g00005</name>
</gene>
<evidence type="ECO:0000313" key="3">
    <source>
        <dbReference type="Proteomes" id="UP000033647"/>
    </source>
</evidence>
<dbReference type="Pfam" id="PF12937">
    <property type="entry name" value="F-box-like"/>
    <property type="match status" value="1"/>
</dbReference>
<sequence>MRHTTKTTTPTGTFFRAYSARIVKSMAKRSRDDKDDVAIAQSGKRFKSSPPDRLSRLSDELLVKVLSFLSVSQLLACQRVSHKYQKLARDDQLFKSHYYNRFVRPRASRLPGLKDVGASKDSLHFASKAARWLDEEHLVKSGERTDWYRVYKLRHNWSQGCAAVNEIPVAEEAAIPPVLVQMSDGVVYTVDQSDGLRAWATKEPRQLIAQYDLPRSRYPAPPTAIAVEPFASRRDAARILVGFEDGAYSVFLLDQAKKRLIHQYTHPSSSNGVVSAVAVSWPYIVTMTATQLLSVYRFPESSSTKDIPDPPRLLHSLKSHTVWPPLSISLRATSSTVLISVAYGLPTYLSGWTVGIQELHLSPTGSLLSSRIASAIDQHYRPLAFTSRPIIQHLTPFSTTSSAPPLALELKHIHSKPTSLSYTHPYLLVSHPDNTLTLYLVTSTAESLSISAGSRLWGHTSSVSGASVGNRGKAVSVSRRGDELRVWELEGGFGSTAARKRLASGDLSIQIRPEMKAPSTKDPTQAGLDLVHKTGVASSSQDVEDEPELTLTRGWIGFDDENVVLLKEQSQGRQALVVYDFT</sequence>
<evidence type="ECO:0000259" key="1">
    <source>
        <dbReference type="PROSITE" id="PS50181"/>
    </source>
</evidence>
<feature type="domain" description="F-box" evidence="1">
    <location>
        <begin position="51"/>
        <end position="97"/>
    </location>
</feature>
<reference evidence="2 3" key="1">
    <citation type="submission" date="2015-03" db="EMBL/GenBank/DDBJ databases">
        <title>RNA-seq based gene annotation and comparative genomics of four Zymoseptoria species reveal species-specific pathogenicity related genes and transposable element activity.</title>
        <authorList>
            <person name="Grandaubert J."/>
            <person name="Bhattacharyya A."/>
            <person name="Stukenbrock E.H."/>
        </authorList>
    </citation>
    <scope>NUCLEOTIDE SEQUENCE [LARGE SCALE GENOMIC DNA]</scope>
    <source>
        <strain evidence="2 3">Zb18110</strain>
    </source>
</reference>
<evidence type="ECO:0000313" key="2">
    <source>
        <dbReference type="EMBL" id="KJX96232.1"/>
    </source>
</evidence>
<dbReference type="PROSITE" id="PS50181">
    <property type="entry name" value="FBOX"/>
    <property type="match status" value="1"/>
</dbReference>
<name>A0A0F4GGT6_9PEZI</name>
<dbReference type="SUPFAM" id="SSF81383">
    <property type="entry name" value="F-box domain"/>
    <property type="match status" value="1"/>
</dbReference>
<dbReference type="Pfam" id="PF25499">
    <property type="entry name" value="Beta-prop_pof12"/>
    <property type="match status" value="1"/>
</dbReference>
<dbReference type="Proteomes" id="UP000033647">
    <property type="component" value="Unassembled WGS sequence"/>
</dbReference>
<protein>
    <submittedName>
        <fullName evidence="2">F-box domain-containing protein</fullName>
    </submittedName>
</protein>
<dbReference type="InterPro" id="IPR001810">
    <property type="entry name" value="F-box_dom"/>
</dbReference>
<organism evidence="2 3">
    <name type="scientific">Zymoseptoria brevis</name>
    <dbReference type="NCBI Taxonomy" id="1047168"/>
    <lineage>
        <taxon>Eukaryota</taxon>
        <taxon>Fungi</taxon>
        <taxon>Dikarya</taxon>
        <taxon>Ascomycota</taxon>
        <taxon>Pezizomycotina</taxon>
        <taxon>Dothideomycetes</taxon>
        <taxon>Dothideomycetidae</taxon>
        <taxon>Mycosphaerellales</taxon>
        <taxon>Mycosphaerellaceae</taxon>
        <taxon>Zymoseptoria</taxon>
    </lineage>
</organism>
<proteinExistence type="predicted"/>
<keyword evidence="3" id="KW-1185">Reference proteome</keyword>
<dbReference type="Gene3D" id="2.130.10.10">
    <property type="entry name" value="YVTN repeat-like/Quinoprotein amine dehydrogenase"/>
    <property type="match status" value="1"/>
</dbReference>
<dbReference type="EMBL" id="LAFY01000684">
    <property type="protein sequence ID" value="KJX96232.1"/>
    <property type="molecule type" value="Genomic_DNA"/>
</dbReference>
<comment type="caution">
    <text evidence="2">The sequence shown here is derived from an EMBL/GenBank/DDBJ whole genome shotgun (WGS) entry which is preliminary data.</text>
</comment>
<dbReference type="AlphaFoldDB" id="A0A0F4GGT6"/>